<reference evidence="1 2" key="1">
    <citation type="submission" date="2016-10" db="EMBL/GenBank/DDBJ databases">
        <authorList>
            <person name="Varghese N."/>
            <person name="Submissions S."/>
        </authorList>
    </citation>
    <scope>NUCLEOTIDE SEQUENCE [LARGE SCALE GENOMIC DNA]</scope>
    <source>
        <strain evidence="1 2">DSM 282</strain>
    </source>
</reference>
<accession>A0A1I0Z282</accession>
<organism evidence="1 2">
    <name type="scientific">Azotobacter beijerinckii</name>
    <dbReference type="NCBI Taxonomy" id="170623"/>
    <lineage>
        <taxon>Bacteria</taxon>
        <taxon>Pseudomonadati</taxon>
        <taxon>Pseudomonadota</taxon>
        <taxon>Gammaproteobacteria</taxon>
        <taxon>Pseudomonadales</taxon>
        <taxon>Pseudomonadaceae</taxon>
        <taxon>Azotobacter</taxon>
    </lineage>
</organism>
<name>A0A1I0Z282_9GAMM</name>
<comment type="caution">
    <text evidence="1">The sequence shown here is derived from an EMBL/GenBank/DDBJ whole genome shotgun (WGS) entry which is preliminary data.</text>
</comment>
<dbReference type="RefSeq" id="WP_091013272.1">
    <property type="nucleotide sequence ID" value="NZ_FOKJ01000023.1"/>
</dbReference>
<keyword evidence="2" id="KW-1185">Reference proteome</keyword>
<protein>
    <recommendedName>
        <fullName evidence="3">Major capsid protein</fullName>
    </recommendedName>
</protein>
<evidence type="ECO:0000313" key="2">
    <source>
        <dbReference type="Proteomes" id="UP000198861"/>
    </source>
</evidence>
<evidence type="ECO:0000313" key="1">
    <source>
        <dbReference type="EMBL" id="SFB19216.1"/>
    </source>
</evidence>
<sequence>MSLTQMQVFNQYIMPATIETLQQMVQRFNEASNGAIRLTTEGFDGDFMQESFFAAVHSAQRRVDRYAAQASVTPTDLTQLKHSSVKVAGGFGPIRFEPSQMTWLNKPTAEGIEVASRNFAEALLADQLNTAIAALVAAISNQAAATNDVSASAGITYAAINGAHAKFGDSSGLLVAQVMTGEVFHKLIGQNLANTTQLFDARSVNVVDILGRPVIVTDAPALYAAGTPNKQKVLSLADSAAIVSDAGDVISNIETTNGQTRIETTLQVDYTFGLGLRGYTWDEANGGKSPSDAELATGSNWDKIATSIKSTAGVVTIGDAAQ</sequence>
<evidence type="ECO:0008006" key="3">
    <source>
        <dbReference type="Google" id="ProtNLM"/>
    </source>
</evidence>
<proteinExistence type="predicted"/>
<dbReference type="EMBL" id="FOKJ01000023">
    <property type="protein sequence ID" value="SFB19216.1"/>
    <property type="molecule type" value="Genomic_DNA"/>
</dbReference>
<gene>
    <name evidence="1" type="ORF">SAMN04244571_01726</name>
</gene>
<dbReference type="Pfam" id="PF20036">
    <property type="entry name" value="Gp13-like"/>
    <property type="match status" value="1"/>
</dbReference>
<dbReference type="InterPro" id="IPR045404">
    <property type="entry name" value="Gp13-like"/>
</dbReference>
<dbReference type="Proteomes" id="UP000198861">
    <property type="component" value="Unassembled WGS sequence"/>
</dbReference>